<dbReference type="Proteomes" id="UP000004348">
    <property type="component" value="Chromosome"/>
</dbReference>
<organism evidence="2">
    <name type="scientific">Candidatus Nitrosarchaeum limnium SFB1</name>
    <dbReference type="NCBI Taxonomy" id="886738"/>
    <lineage>
        <taxon>Archaea</taxon>
        <taxon>Nitrososphaerota</taxon>
        <taxon>Nitrososphaeria</taxon>
        <taxon>Nitrosopumilales</taxon>
        <taxon>Nitrosopumilaceae</taxon>
        <taxon>Nitrosarchaeum</taxon>
    </lineage>
</organism>
<keyword evidence="1" id="KW-0175">Coiled coil</keyword>
<evidence type="ECO:0000313" key="2">
    <source>
        <dbReference type="EMBL" id="EGG42237.1"/>
    </source>
</evidence>
<gene>
    <name evidence="2" type="ORF">Nlim_0883</name>
</gene>
<reference evidence="2" key="1">
    <citation type="journal article" date="2011" name="PLoS ONE">
        <title>Genome of a low-salinity ammonia-oxidizing archaeon determined by single-cell and metagenomic analysis.</title>
        <authorList>
            <person name="Blainey P.C."/>
            <person name="Mosier A.C."/>
            <person name="Potanina A."/>
            <person name="Francis C.A."/>
            <person name="Quake S.R."/>
        </authorList>
    </citation>
    <scope>NUCLEOTIDE SEQUENCE [LARGE SCALE GENOMIC DNA]</scope>
    <source>
        <strain evidence="2">SFB1</strain>
    </source>
</reference>
<dbReference type="EMBL" id="AEGP01000033">
    <property type="protein sequence ID" value="EGG42237.1"/>
    <property type="molecule type" value="Genomic_DNA"/>
</dbReference>
<comment type="caution">
    <text evidence="2">The sequence shown here is derived from an EMBL/GenBank/DDBJ whole genome shotgun (WGS) entry which is preliminary data.</text>
</comment>
<accession>F3KK70</accession>
<proteinExistence type="predicted"/>
<dbReference type="STRING" id="886738.Nlim_0883"/>
<feature type="coiled-coil region" evidence="1">
    <location>
        <begin position="41"/>
        <end position="68"/>
    </location>
</feature>
<dbReference type="HOGENOM" id="CLU_2340022_0_0_2"/>
<dbReference type="AlphaFoldDB" id="F3KK70"/>
<protein>
    <submittedName>
        <fullName evidence="2">Uncharacterized protein</fullName>
    </submittedName>
</protein>
<sequence length="97" mass="11515">MEIEEISRKLINNDYNQLKEVHHDKMVLETRRTALKNKIQLHHLSEHVKTIENSLEELKNQNKTLYENNSILIDIIKEICKDKINPSLQEKIKTIQA</sequence>
<name>F3KK70_9ARCH</name>
<evidence type="ECO:0000256" key="1">
    <source>
        <dbReference type="SAM" id="Coils"/>
    </source>
</evidence>